<sequence>MSMLQLEKVVKQYGNHTAVNGISLNVNGGEIYGLLGGNGAGKTTTMRMVLGLIYPDGGSIQYEGKPYSKELQRTMGYLPEERGLYPKVKVSEQINYLGRLRGMSAKEADKSLRYWLERFGVPEYYDKRIEELSKGNQQKMGFIAAVVHRPTLLILDEAFSGLDPVNVELLKDTVKELRDEGAAILFSTHRMEHVEELCRHITILHRSNTVLQGSVQEIKGRYPREKVRLITTGEVNGLEQLPGVRRVEHMDRGWMLHIEQPDAAKLILQTALGQTDVEHFEIKEPTLNEIFIREVGDSHE</sequence>
<evidence type="ECO:0000256" key="2">
    <source>
        <dbReference type="ARBA" id="ARBA00022448"/>
    </source>
</evidence>
<evidence type="ECO:0000256" key="4">
    <source>
        <dbReference type="ARBA" id="ARBA00022840"/>
    </source>
</evidence>
<keyword evidence="6" id="KW-0378">Hydrolase</keyword>
<dbReference type="InterPro" id="IPR003593">
    <property type="entry name" value="AAA+_ATPase"/>
</dbReference>
<dbReference type="SMART" id="SM00382">
    <property type="entry name" value="AAA"/>
    <property type="match status" value="1"/>
</dbReference>
<dbReference type="InterPro" id="IPR003439">
    <property type="entry name" value="ABC_transporter-like_ATP-bd"/>
</dbReference>
<dbReference type="GO" id="GO:0005524">
    <property type="term" value="F:ATP binding"/>
    <property type="evidence" value="ECO:0007669"/>
    <property type="project" value="UniProtKB-KW"/>
</dbReference>
<dbReference type="PROSITE" id="PS50893">
    <property type="entry name" value="ABC_TRANSPORTER_2"/>
    <property type="match status" value="1"/>
</dbReference>
<dbReference type="AlphaFoldDB" id="A0A378XQM0"/>
<reference evidence="6 7" key="1">
    <citation type="submission" date="2018-06" db="EMBL/GenBank/DDBJ databases">
        <authorList>
            <consortium name="Pathogen Informatics"/>
            <person name="Doyle S."/>
        </authorList>
    </citation>
    <scope>NUCLEOTIDE SEQUENCE [LARGE SCALE GENOMIC DNA]</scope>
    <source>
        <strain evidence="6 7">NCTC10343</strain>
    </source>
</reference>
<accession>A0A378XQM0</accession>
<dbReference type="InterPro" id="IPR027417">
    <property type="entry name" value="P-loop_NTPase"/>
</dbReference>
<dbReference type="Proteomes" id="UP000254400">
    <property type="component" value="Unassembled WGS sequence"/>
</dbReference>
<protein>
    <submittedName>
        <fullName evidence="6">ABC transporter ATP-binding protein</fullName>
        <ecNumber evidence="6">3.6.3.-</ecNumber>
    </submittedName>
</protein>
<dbReference type="Gene3D" id="3.40.50.300">
    <property type="entry name" value="P-loop containing nucleotide triphosphate hydrolases"/>
    <property type="match status" value="1"/>
</dbReference>
<dbReference type="Pfam" id="PF13732">
    <property type="entry name" value="DrrA1-3_C"/>
    <property type="match status" value="1"/>
</dbReference>
<dbReference type="InterPro" id="IPR025302">
    <property type="entry name" value="DrrA1/2-like_C"/>
</dbReference>
<keyword evidence="3" id="KW-0547">Nucleotide-binding</keyword>
<dbReference type="EMBL" id="UGSC01000001">
    <property type="protein sequence ID" value="SUA63344.1"/>
    <property type="molecule type" value="Genomic_DNA"/>
</dbReference>
<organism evidence="6 7">
    <name type="scientific">Paenibacillus polymyxa</name>
    <name type="common">Bacillus polymyxa</name>
    <dbReference type="NCBI Taxonomy" id="1406"/>
    <lineage>
        <taxon>Bacteria</taxon>
        <taxon>Bacillati</taxon>
        <taxon>Bacillota</taxon>
        <taxon>Bacilli</taxon>
        <taxon>Bacillales</taxon>
        <taxon>Paenibacillaceae</taxon>
        <taxon>Paenibacillus</taxon>
    </lineage>
</organism>
<evidence type="ECO:0000256" key="3">
    <source>
        <dbReference type="ARBA" id="ARBA00022741"/>
    </source>
</evidence>
<dbReference type="InterPro" id="IPR050763">
    <property type="entry name" value="ABC_transporter_ATP-binding"/>
</dbReference>
<keyword evidence="2" id="KW-0813">Transport</keyword>
<keyword evidence="4 6" id="KW-0067">ATP-binding</keyword>
<dbReference type="PANTHER" id="PTHR42711:SF5">
    <property type="entry name" value="ABC TRANSPORTER ATP-BINDING PROTEIN NATA"/>
    <property type="match status" value="1"/>
</dbReference>
<evidence type="ECO:0000313" key="6">
    <source>
        <dbReference type="EMBL" id="SUA63344.1"/>
    </source>
</evidence>
<gene>
    <name evidence="6" type="primary">lptB</name>
    <name evidence="6" type="ORF">NCTC10343_00628</name>
</gene>
<evidence type="ECO:0000313" key="7">
    <source>
        <dbReference type="Proteomes" id="UP000254400"/>
    </source>
</evidence>
<dbReference type="InterPro" id="IPR017871">
    <property type="entry name" value="ABC_transporter-like_CS"/>
</dbReference>
<dbReference type="RefSeq" id="WP_019686052.1">
    <property type="nucleotide sequence ID" value="NZ_CP036496.1"/>
</dbReference>
<evidence type="ECO:0000256" key="1">
    <source>
        <dbReference type="ARBA" id="ARBA00005417"/>
    </source>
</evidence>
<dbReference type="PROSITE" id="PS00211">
    <property type="entry name" value="ABC_TRANSPORTER_1"/>
    <property type="match status" value="1"/>
</dbReference>
<dbReference type="SUPFAM" id="SSF52540">
    <property type="entry name" value="P-loop containing nucleoside triphosphate hydrolases"/>
    <property type="match status" value="1"/>
</dbReference>
<dbReference type="Pfam" id="PF00005">
    <property type="entry name" value="ABC_tran"/>
    <property type="match status" value="1"/>
</dbReference>
<evidence type="ECO:0000259" key="5">
    <source>
        <dbReference type="PROSITE" id="PS50893"/>
    </source>
</evidence>
<feature type="domain" description="ABC transporter" evidence="5">
    <location>
        <begin position="4"/>
        <end position="231"/>
    </location>
</feature>
<dbReference type="GO" id="GO:0016887">
    <property type="term" value="F:ATP hydrolysis activity"/>
    <property type="evidence" value="ECO:0007669"/>
    <property type="project" value="InterPro"/>
</dbReference>
<proteinExistence type="inferred from homology"/>
<dbReference type="EC" id="3.6.3.-" evidence="6"/>
<comment type="similarity">
    <text evidence="1">Belongs to the ABC transporter superfamily.</text>
</comment>
<name>A0A378XQM0_PAEPO</name>
<dbReference type="GeneID" id="93349449"/>
<dbReference type="PANTHER" id="PTHR42711">
    <property type="entry name" value="ABC TRANSPORTER ATP-BINDING PROTEIN"/>
    <property type="match status" value="1"/>
</dbReference>